<gene>
    <name evidence="1" type="ORF">KPL71_026972</name>
</gene>
<reference evidence="2" key="1">
    <citation type="journal article" date="2023" name="Hortic. Res.">
        <title>A chromosome-level phased genome enabling allele-level studies in sweet orange: a case study on citrus Huanglongbing tolerance.</title>
        <authorList>
            <person name="Wu B."/>
            <person name="Yu Q."/>
            <person name="Deng Z."/>
            <person name="Duan Y."/>
            <person name="Luo F."/>
            <person name="Gmitter F. Jr."/>
        </authorList>
    </citation>
    <scope>NUCLEOTIDE SEQUENCE [LARGE SCALE GENOMIC DNA]</scope>
    <source>
        <strain evidence="2">cv. Valencia</strain>
    </source>
</reference>
<accession>A0ACB8I2Z9</accession>
<comment type="caution">
    <text evidence="1">The sequence shown here is derived from an EMBL/GenBank/DDBJ whole genome shotgun (WGS) entry which is preliminary data.</text>
</comment>
<dbReference type="EMBL" id="CM039178">
    <property type="protein sequence ID" value="KAH9681413.1"/>
    <property type="molecule type" value="Genomic_DNA"/>
</dbReference>
<organism evidence="1 2">
    <name type="scientific">Citrus sinensis</name>
    <name type="common">Sweet orange</name>
    <name type="synonym">Citrus aurantium var. sinensis</name>
    <dbReference type="NCBI Taxonomy" id="2711"/>
    <lineage>
        <taxon>Eukaryota</taxon>
        <taxon>Viridiplantae</taxon>
        <taxon>Streptophyta</taxon>
        <taxon>Embryophyta</taxon>
        <taxon>Tracheophyta</taxon>
        <taxon>Spermatophyta</taxon>
        <taxon>Magnoliopsida</taxon>
        <taxon>eudicotyledons</taxon>
        <taxon>Gunneridae</taxon>
        <taxon>Pentapetalae</taxon>
        <taxon>rosids</taxon>
        <taxon>malvids</taxon>
        <taxon>Sapindales</taxon>
        <taxon>Rutaceae</taxon>
        <taxon>Aurantioideae</taxon>
        <taxon>Citrus</taxon>
    </lineage>
</organism>
<evidence type="ECO:0000313" key="2">
    <source>
        <dbReference type="Proteomes" id="UP000829398"/>
    </source>
</evidence>
<sequence>MLIHITQTISQAASYHQLRLQRKLPQAILAVAHGWWLPEKEGISMGKRRRNFKIMLIIKKATSIKDLDSGLGWKMRMEKRTKVPSISNQGKIPVPLTQATKQTLQAQRRKTQDSMKAHNTANPTEKSLNNPMQNRHILCTQTKDHELQPSLTPYSVPTSLDPQHHSAISFNTSNPSPLDPNHTMLQNSSVSKYHNQLFDPLEEPPDTGRVALNEDMDEDSDDSDYRGTNDEEGFGTSTDDTSLVSEQDMAVIPDVLGPLVTLIKAFSLKMVVLMETRISGAKADVFIKHNGFHCSHQMEAEGFSSGIWILWNNAYEIQGPWLVGGDFNTILYASEKKGGVNSKNGVCPLLRNWFHSNNLCDLDFQGPRFIWSRGSLYKRLDRAVCNGELLTEFPENMLLHLPKVGSDYRPILVKFGETNSASKANKPFRFLSAWLTNEKFGKFVASHWKSNTTFSDMIHDFTPKLLQWNKVIFGNIFQRKRRLLARLGGIQRALEVKYTRSLFHLQKKLKKELEEVLNQEEWFWHQKSRKDWALLGDRNTKFFHQKTLARRHRNCIKAIMDEKGSWLYEPTAIKQHAIDLFSSLYTNTDACFVSYPHGLFSKY</sequence>
<evidence type="ECO:0000313" key="1">
    <source>
        <dbReference type="EMBL" id="KAH9681413.1"/>
    </source>
</evidence>
<keyword evidence="2" id="KW-1185">Reference proteome</keyword>
<dbReference type="Proteomes" id="UP000829398">
    <property type="component" value="Chromosome 9"/>
</dbReference>
<name>A0ACB8I2Z9_CITSI</name>
<protein>
    <submittedName>
        <fullName evidence="1">Uncharacterized protein</fullName>
    </submittedName>
</protein>
<proteinExistence type="predicted"/>